<keyword evidence="2" id="KW-0732">Signal</keyword>
<feature type="signal peptide" evidence="2">
    <location>
        <begin position="1"/>
        <end position="19"/>
    </location>
</feature>
<evidence type="ECO:0000313" key="3">
    <source>
        <dbReference type="EMBL" id="BBG29736.1"/>
    </source>
</evidence>
<dbReference type="Proteomes" id="UP000267342">
    <property type="component" value="Chromosome"/>
</dbReference>
<evidence type="ECO:0000256" key="2">
    <source>
        <dbReference type="SAM" id="SignalP"/>
    </source>
</evidence>
<keyword evidence="4" id="KW-1185">Reference proteome</keyword>
<dbReference type="KEGG" id="zpl:ZBT109_0966"/>
<dbReference type="EMBL" id="AP018933">
    <property type="protein sequence ID" value="BBG29736.1"/>
    <property type="molecule type" value="Genomic_DNA"/>
</dbReference>
<feature type="region of interest" description="Disordered" evidence="1">
    <location>
        <begin position="155"/>
        <end position="200"/>
    </location>
</feature>
<feature type="compositionally biased region" description="Basic and acidic residues" evidence="1">
    <location>
        <begin position="171"/>
        <end position="183"/>
    </location>
</feature>
<organism evidence="3 4">
    <name type="scientific">Zymobacter palmae</name>
    <dbReference type="NCBI Taxonomy" id="33074"/>
    <lineage>
        <taxon>Bacteria</taxon>
        <taxon>Pseudomonadati</taxon>
        <taxon>Pseudomonadota</taxon>
        <taxon>Gammaproteobacteria</taxon>
        <taxon>Oceanospirillales</taxon>
        <taxon>Halomonadaceae</taxon>
        <taxon>Zymobacter group</taxon>
        <taxon>Zymobacter</taxon>
    </lineage>
</organism>
<protein>
    <submittedName>
        <fullName evidence="3">NADH:ubiquinone oxidoreductase 27 kD subunit</fullName>
    </submittedName>
</protein>
<accession>A0A348HDN4</accession>
<evidence type="ECO:0000313" key="4">
    <source>
        <dbReference type="Proteomes" id="UP000267342"/>
    </source>
</evidence>
<sequence length="200" mass="22066">MTYRLAAIVLLILSINAAADDTDTSYADEDWFPVDDQHYMAVAATTDADMVLHMRTLSLDPSSPAETVIALRHDKRCQHSSEVDTSLWQADGTLELNQKTLAAESRCEGHSRLYRPHSAEDTDYLYDLITSDRPITVRIGEAHGQFDNVNGKEALDDLHTLPGTDTPNNTRPHDDVLPTDREPSATLPSSASANTATHEH</sequence>
<gene>
    <name evidence="3" type="ORF">ZBT109_0966</name>
</gene>
<reference evidence="3 4" key="1">
    <citation type="submission" date="2018-09" db="EMBL/GenBank/DDBJ databases">
        <title>Zymobacter palmae IAM14233 (=T109) whole genome analysis.</title>
        <authorList>
            <person name="Yanase H."/>
        </authorList>
    </citation>
    <scope>NUCLEOTIDE SEQUENCE [LARGE SCALE GENOMIC DNA]</scope>
    <source>
        <strain evidence="3 4">IAM14233</strain>
    </source>
</reference>
<proteinExistence type="predicted"/>
<dbReference type="RefSeq" id="WP_027706063.1">
    <property type="nucleotide sequence ID" value="NZ_AP018933.1"/>
</dbReference>
<keyword evidence="3" id="KW-0830">Ubiquinone</keyword>
<feature type="chain" id="PRO_5016616864" evidence="2">
    <location>
        <begin position="20"/>
        <end position="200"/>
    </location>
</feature>
<name>A0A348HDN4_9GAMM</name>
<feature type="compositionally biased region" description="Polar residues" evidence="1">
    <location>
        <begin position="186"/>
        <end position="200"/>
    </location>
</feature>
<dbReference type="AlphaFoldDB" id="A0A348HDN4"/>
<evidence type="ECO:0000256" key="1">
    <source>
        <dbReference type="SAM" id="MobiDB-lite"/>
    </source>
</evidence>